<evidence type="ECO:0000313" key="4">
    <source>
        <dbReference type="Proteomes" id="UP000008827"/>
    </source>
</evidence>
<reference evidence="3" key="2">
    <citation type="submission" date="2018-02" db="UniProtKB">
        <authorList>
            <consortium name="EnsemblPlants"/>
        </authorList>
    </citation>
    <scope>IDENTIFICATION</scope>
    <source>
        <strain evidence="3">Williams 82</strain>
    </source>
</reference>
<feature type="region of interest" description="Disordered" evidence="1">
    <location>
        <begin position="16"/>
        <end position="54"/>
    </location>
</feature>
<dbReference type="Proteomes" id="UP000008827">
    <property type="component" value="Chromosome 3"/>
</dbReference>
<dbReference type="AlphaFoldDB" id="A0A0R0KPF7"/>
<reference evidence="2 3" key="1">
    <citation type="journal article" date="2010" name="Nature">
        <title>Genome sequence of the palaeopolyploid soybean.</title>
        <authorList>
            <person name="Schmutz J."/>
            <person name="Cannon S.B."/>
            <person name="Schlueter J."/>
            <person name="Ma J."/>
            <person name="Mitros T."/>
            <person name="Nelson W."/>
            <person name="Hyten D.L."/>
            <person name="Song Q."/>
            <person name="Thelen J.J."/>
            <person name="Cheng J."/>
            <person name="Xu D."/>
            <person name="Hellsten U."/>
            <person name="May G.D."/>
            <person name="Yu Y."/>
            <person name="Sakurai T."/>
            <person name="Umezawa T."/>
            <person name="Bhattacharyya M.K."/>
            <person name="Sandhu D."/>
            <person name="Valliyodan B."/>
            <person name="Lindquist E."/>
            <person name="Peto M."/>
            <person name="Grant D."/>
            <person name="Shu S."/>
            <person name="Goodstein D."/>
            <person name="Barry K."/>
            <person name="Futrell-Griggs M."/>
            <person name="Abernathy B."/>
            <person name="Du J."/>
            <person name="Tian Z."/>
            <person name="Zhu L."/>
            <person name="Gill N."/>
            <person name="Joshi T."/>
            <person name="Libault M."/>
            <person name="Sethuraman A."/>
            <person name="Zhang X.-C."/>
            <person name="Shinozaki K."/>
            <person name="Nguyen H.T."/>
            <person name="Wing R.A."/>
            <person name="Cregan P."/>
            <person name="Specht J."/>
            <person name="Grimwood J."/>
            <person name="Rokhsar D."/>
            <person name="Stacey G."/>
            <person name="Shoemaker R.C."/>
            <person name="Jackson S.A."/>
        </authorList>
    </citation>
    <scope>NUCLEOTIDE SEQUENCE [LARGE SCALE GENOMIC DNA]</scope>
    <source>
        <strain evidence="3">cv. Williams 82</strain>
        <tissue evidence="2">Callus</tissue>
    </source>
</reference>
<feature type="compositionally biased region" description="Polar residues" evidence="1">
    <location>
        <begin position="37"/>
        <end position="54"/>
    </location>
</feature>
<gene>
    <name evidence="2" type="ORF">GLYMA_03G104600</name>
</gene>
<accession>A0A0R0KPF7</accession>
<reference evidence="2" key="3">
    <citation type="submission" date="2018-07" db="EMBL/GenBank/DDBJ databases">
        <title>WGS assembly of Glycine max.</title>
        <authorList>
            <person name="Schmutz J."/>
            <person name="Cannon S."/>
            <person name="Schlueter J."/>
            <person name="Ma J."/>
            <person name="Mitros T."/>
            <person name="Nelson W."/>
            <person name="Hyten D."/>
            <person name="Song Q."/>
            <person name="Thelen J."/>
            <person name="Cheng J."/>
            <person name="Xu D."/>
            <person name="Hellsten U."/>
            <person name="May G."/>
            <person name="Yu Y."/>
            <person name="Sakurai T."/>
            <person name="Umezawa T."/>
            <person name="Bhattacharyya M."/>
            <person name="Sandhu D."/>
            <person name="Valliyodan B."/>
            <person name="Lindquist E."/>
            <person name="Peto M."/>
            <person name="Grant D."/>
            <person name="Shu S."/>
            <person name="Goodstein D."/>
            <person name="Barry K."/>
            <person name="Futrell-Griggs M."/>
            <person name="Abernathy B."/>
            <person name="Du J."/>
            <person name="Tian Z."/>
            <person name="Zhu L."/>
            <person name="Gill N."/>
            <person name="Joshi T."/>
            <person name="Libault M."/>
            <person name="Sethuraman A."/>
            <person name="Zhang X."/>
            <person name="Shinozaki K."/>
            <person name="Nguyen H."/>
            <person name="Wing R."/>
            <person name="Cregan P."/>
            <person name="Specht J."/>
            <person name="Grimwood J."/>
            <person name="Rokhsar D."/>
            <person name="Stacey G."/>
            <person name="Shoemaker R."/>
            <person name="Jackson S."/>
        </authorList>
    </citation>
    <scope>NUCLEOTIDE SEQUENCE</scope>
    <source>
        <tissue evidence="2">Callus</tissue>
    </source>
</reference>
<proteinExistence type="predicted"/>
<dbReference type="InParanoid" id="A0A0R0KPF7"/>
<keyword evidence="4" id="KW-1185">Reference proteome</keyword>
<name>A0A0R0KPF7_SOYBN</name>
<dbReference type="Gramene" id="KRH66403">
    <property type="protein sequence ID" value="KRH66403"/>
    <property type="gene ID" value="GLYMA_03G104600"/>
</dbReference>
<dbReference type="EnsemblPlants" id="KRH66403">
    <property type="protein sequence ID" value="KRH66403"/>
    <property type="gene ID" value="GLYMA_03G104600"/>
</dbReference>
<sequence>MHIKKTVTTTWVCTISPNSTETNPTHDCKTAEKANPFGNTPWSNVMQNSSTPSR</sequence>
<protein>
    <submittedName>
        <fullName evidence="2 3">Uncharacterized protein</fullName>
    </submittedName>
</protein>
<evidence type="ECO:0000256" key="1">
    <source>
        <dbReference type="SAM" id="MobiDB-lite"/>
    </source>
</evidence>
<evidence type="ECO:0000313" key="3">
    <source>
        <dbReference type="EnsemblPlants" id="KRH66403"/>
    </source>
</evidence>
<dbReference type="EMBL" id="CM000836">
    <property type="protein sequence ID" value="KRH66403.1"/>
    <property type="molecule type" value="Genomic_DNA"/>
</dbReference>
<evidence type="ECO:0000313" key="2">
    <source>
        <dbReference type="EMBL" id="KRH66403.1"/>
    </source>
</evidence>
<organism evidence="2">
    <name type="scientific">Glycine max</name>
    <name type="common">Soybean</name>
    <name type="synonym">Glycine hispida</name>
    <dbReference type="NCBI Taxonomy" id="3847"/>
    <lineage>
        <taxon>Eukaryota</taxon>
        <taxon>Viridiplantae</taxon>
        <taxon>Streptophyta</taxon>
        <taxon>Embryophyta</taxon>
        <taxon>Tracheophyta</taxon>
        <taxon>Spermatophyta</taxon>
        <taxon>Magnoliopsida</taxon>
        <taxon>eudicotyledons</taxon>
        <taxon>Gunneridae</taxon>
        <taxon>Pentapetalae</taxon>
        <taxon>rosids</taxon>
        <taxon>fabids</taxon>
        <taxon>Fabales</taxon>
        <taxon>Fabaceae</taxon>
        <taxon>Papilionoideae</taxon>
        <taxon>50 kb inversion clade</taxon>
        <taxon>NPAAA clade</taxon>
        <taxon>indigoferoid/millettioid clade</taxon>
        <taxon>Phaseoleae</taxon>
        <taxon>Glycine</taxon>
        <taxon>Glycine subgen. Soja</taxon>
    </lineage>
</organism>